<keyword evidence="8" id="KW-1185">Reference proteome</keyword>
<keyword evidence="2 7" id="KW-0436">Ligase</keyword>
<dbReference type="Proteomes" id="UP000237682">
    <property type="component" value="Unassembled WGS sequence"/>
</dbReference>
<dbReference type="OrthoDB" id="9803968at2"/>
<dbReference type="PROSITE" id="PS00455">
    <property type="entry name" value="AMP_BINDING"/>
    <property type="match status" value="1"/>
</dbReference>
<dbReference type="Gene3D" id="3.30.300.30">
    <property type="match status" value="1"/>
</dbReference>
<feature type="compositionally biased region" description="Basic and acidic residues" evidence="5">
    <location>
        <begin position="11"/>
        <end position="30"/>
    </location>
</feature>
<dbReference type="SUPFAM" id="SSF56801">
    <property type="entry name" value="Acetyl-CoA synthetase-like"/>
    <property type="match status" value="1"/>
</dbReference>
<reference evidence="7 8" key="1">
    <citation type="submission" date="2018-02" db="EMBL/GenBank/DDBJ databases">
        <title>Whole genome sequencing of endophytic bacterium.</title>
        <authorList>
            <person name="Eedara R."/>
            <person name="Podile A.R."/>
        </authorList>
    </citation>
    <scope>NUCLEOTIDE SEQUENCE [LARGE SCALE GENOMIC DNA]</scope>
    <source>
        <strain evidence="7 8">RP1T</strain>
    </source>
</reference>
<proteinExistence type="inferred from homology"/>
<evidence type="ECO:0000313" key="8">
    <source>
        <dbReference type="Proteomes" id="UP000237682"/>
    </source>
</evidence>
<feature type="region of interest" description="Disordered" evidence="5">
    <location>
        <begin position="1"/>
        <end position="59"/>
    </location>
</feature>
<dbReference type="Pfam" id="PF00501">
    <property type="entry name" value="AMP-binding"/>
    <property type="match status" value="1"/>
</dbReference>
<keyword evidence="4" id="KW-0067">ATP-binding</keyword>
<dbReference type="GO" id="GO:0030729">
    <property type="term" value="F:acetoacetate-CoA ligase activity"/>
    <property type="evidence" value="ECO:0007669"/>
    <property type="project" value="InterPro"/>
</dbReference>
<comment type="similarity">
    <text evidence="1">Belongs to the ATP-dependent AMP-binding enzyme family.</text>
</comment>
<dbReference type="AlphaFoldDB" id="A0A2S9QEN4"/>
<comment type="caution">
    <text evidence="7">The sequence shown here is derived from an EMBL/GenBank/DDBJ whole genome shotgun (WGS) entry which is preliminary data.</text>
</comment>
<feature type="compositionally biased region" description="Low complexity" evidence="5">
    <location>
        <begin position="1"/>
        <end position="10"/>
    </location>
</feature>
<dbReference type="Gene3D" id="3.40.50.12780">
    <property type="entry name" value="N-terminal domain of ligase-like"/>
    <property type="match status" value="1"/>
</dbReference>
<evidence type="ECO:0000256" key="2">
    <source>
        <dbReference type="ARBA" id="ARBA00022598"/>
    </source>
</evidence>
<evidence type="ECO:0000256" key="3">
    <source>
        <dbReference type="ARBA" id="ARBA00022741"/>
    </source>
</evidence>
<dbReference type="InterPro" id="IPR020845">
    <property type="entry name" value="AMP-binding_CS"/>
</dbReference>
<dbReference type="InterPro" id="IPR042099">
    <property type="entry name" value="ANL_N_sf"/>
</dbReference>
<evidence type="ECO:0000259" key="6">
    <source>
        <dbReference type="Pfam" id="PF00501"/>
    </source>
</evidence>
<evidence type="ECO:0000313" key="7">
    <source>
        <dbReference type="EMBL" id="PRH87760.1"/>
    </source>
</evidence>
<dbReference type="CDD" id="cd05943">
    <property type="entry name" value="AACS"/>
    <property type="match status" value="1"/>
</dbReference>
<dbReference type="NCBIfam" id="TIGR01217">
    <property type="entry name" value="ac_ac_CoA_syn"/>
    <property type="match status" value="1"/>
</dbReference>
<dbReference type="GO" id="GO:0005524">
    <property type="term" value="F:ATP binding"/>
    <property type="evidence" value="ECO:0007669"/>
    <property type="project" value="UniProtKB-KW"/>
</dbReference>
<dbReference type="NCBIfam" id="NF002937">
    <property type="entry name" value="PRK03584.1"/>
    <property type="match status" value="1"/>
</dbReference>
<dbReference type="InterPro" id="IPR045851">
    <property type="entry name" value="AMP-bd_C_sf"/>
</dbReference>
<dbReference type="EMBL" id="PUEJ01000003">
    <property type="protein sequence ID" value="PRH87760.1"/>
    <property type="molecule type" value="Genomic_DNA"/>
</dbReference>
<feature type="domain" description="AMP-dependent synthetase/ligase" evidence="6">
    <location>
        <begin position="144"/>
        <end position="519"/>
    </location>
</feature>
<keyword evidence="3" id="KW-0547">Nucleotide-binding</keyword>
<protein>
    <submittedName>
        <fullName evidence="7">Acetoacetate--CoA ligase</fullName>
    </submittedName>
</protein>
<accession>A0A2S9QEN4</accession>
<dbReference type="InterPro" id="IPR000873">
    <property type="entry name" value="AMP-dep_synth/lig_dom"/>
</dbReference>
<evidence type="ECO:0000256" key="5">
    <source>
        <dbReference type="SAM" id="MobiDB-lite"/>
    </source>
</evidence>
<organism evidence="7 8">
    <name type="scientific">Labrys okinawensis</name>
    <dbReference type="NCBI Taxonomy" id="346911"/>
    <lineage>
        <taxon>Bacteria</taxon>
        <taxon>Pseudomonadati</taxon>
        <taxon>Pseudomonadota</taxon>
        <taxon>Alphaproteobacteria</taxon>
        <taxon>Hyphomicrobiales</taxon>
        <taxon>Xanthobacteraceae</taxon>
        <taxon>Labrys</taxon>
    </lineage>
</organism>
<dbReference type="PANTHER" id="PTHR42921:SF1">
    <property type="entry name" value="ACETOACETYL-COA SYNTHETASE"/>
    <property type="match status" value="1"/>
</dbReference>
<gene>
    <name evidence="7" type="ORF">C5L14_07490</name>
</gene>
<evidence type="ECO:0000256" key="1">
    <source>
        <dbReference type="ARBA" id="ARBA00006432"/>
    </source>
</evidence>
<dbReference type="RefSeq" id="WP_105861429.1">
    <property type="nucleotide sequence ID" value="NZ_PUEJ01000003.1"/>
</dbReference>
<dbReference type="InterPro" id="IPR005914">
    <property type="entry name" value="Acac_CoA_synth"/>
</dbReference>
<name>A0A2S9QEN4_9HYPH</name>
<sequence length="698" mass="76263">MAKETTAQETTAKEAAAKEPAGKPAKDRKTAKPASDEVLAGDIEVPAEPADDKPLWTPSPARVAGTQIAAIIAAANARHGLSLKTYRDLHRWSVESAADFWNLIWDDSGIKGEKGERLASDLDDMLKARFFPDARLNFAENLLARSDDEPALIFQGEDKASLTLSWRELTDLVSRLQQAMRAEGVQVGDRVAAMMPNRPETVAIMLAAASIGAIFSSCSPDFGERGVLDRFGQITPKLFFAIDGYWYAGKRIDNGAKVIAIAAELGCKTVVVPYLGEAETVAAKIPEGTTLAILTAPYRAKPVAFEALPFHQPLFILYSSGTTGVPKCIVHGAGGTLLQLVKEHRLQCDLRPGERSFYFTTCGWMMWNWLIAGLANGETLLLYDGSPFHPDASVLFDFVTREKGVMFGTSAKYIDAAHKAGLVPRETHDMSAIRLMTSTGSPLSPEGFRWVYEDVKSDLHLASISGGTDIVSCFVLGDPTSPVWSGEIQAPGLGMAVDVWNDDGQSVREEKGELVCTRPFPSMPVMFWNDEGGHKYRAAYFERFDNVWHHGDFAEWTRHGGLIIHGRSDATLNPGGVRIGTAELYAQVEKIPEVLESLAIGQDWQGDVRIVLFVRLREGMALDDALVDRIKRQIRTGASPRHVPAKIIAVTDIPRTKSGKITELAVRDIVAGRTVKNQEALANPEALALYKDLPALRD</sequence>
<dbReference type="GO" id="GO:0006629">
    <property type="term" value="P:lipid metabolic process"/>
    <property type="evidence" value="ECO:0007669"/>
    <property type="project" value="InterPro"/>
</dbReference>
<dbReference type="PANTHER" id="PTHR42921">
    <property type="entry name" value="ACETOACETYL-COA SYNTHETASE"/>
    <property type="match status" value="1"/>
</dbReference>
<evidence type="ECO:0000256" key="4">
    <source>
        <dbReference type="ARBA" id="ARBA00022840"/>
    </source>
</evidence>